<evidence type="ECO:0000313" key="2">
    <source>
        <dbReference type="EMBL" id="OAY33448.1"/>
    </source>
</evidence>
<accession>A0A2C9UQF1</accession>
<dbReference type="EMBL" id="CM004399">
    <property type="protein sequence ID" value="OAY33448.1"/>
    <property type="molecule type" value="Genomic_DNA"/>
</dbReference>
<evidence type="ECO:0000256" key="1">
    <source>
        <dbReference type="SAM" id="MobiDB-lite"/>
    </source>
</evidence>
<feature type="compositionally biased region" description="Basic and acidic residues" evidence="1">
    <location>
        <begin position="1"/>
        <end position="24"/>
    </location>
</feature>
<gene>
    <name evidence="2" type="ORF">MANES_13G097100</name>
</gene>
<name>A0A2C9UQF1_MANES</name>
<sequence>MRERSLAGRTNNDRVKNPNDRSEGNEENGENLGRNLLNLGQA</sequence>
<reference evidence="2" key="1">
    <citation type="submission" date="2016-02" db="EMBL/GenBank/DDBJ databases">
        <title>WGS assembly of Manihot esculenta.</title>
        <authorList>
            <person name="Bredeson J.V."/>
            <person name="Prochnik S.E."/>
            <person name="Lyons J.B."/>
            <person name="Schmutz J."/>
            <person name="Grimwood J."/>
            <person name="Vrebalov J."/>
            <person name="Bart R.S."/>
            <person name="Amuge T."/>
            <person name="Ferguson M.E."/>
            <person name="Green R."/>
            <person name="Putnam N."/>
            <person name="Stites J."/>
            <person name="Rounsley S."/>
            <person name="Rokhsar D.S."/>
        </authorList>
    </citation>
    <scope>NUCLEOTIDE SEQUENCE [LARGE SCALE GENOMIC DNA]</scope>
    <source>
        <tissue evidence="2">Leaf</tissue>
    </source>
</reference>
<dbReference type="AlphaFoldDB" id="A0A2C9UQF1"/>
<organism evidence="2">
    <name type="scientific">Manihot esculenta</name>
    <name type="common">Cassava</name>
    <name type="synonym">Jatropha manihot</name>
    <dbReference type="NCBI Taxonomy" id="3983"/>
    <lineage>
        <taxon>Eukaryota</taxon>
        <taxon>Viridiplantae</taxon>
        <taxon>Streptophyta</taxon>
        <taxon>Embryophyta</taxon>
        <taxon>Tracheophyta</taxon>
        <taxon>Spermatophyta</taxon>
        <taxon>Magnoliopsida</taxon>
        <taxon>eudicotyledons</taxon>
        <taxon>Gunneridae</taxon>
        <taxon>Pentapetalae</taxon>
        <taxon>rosids</taxon>
        <taxon>fabids</taxon>
        <taxon>Malpighiales</taxon>
        <taxon>Euphorbiaceae</taxon>
        <taxon>Crotonoideae</taxon>
        <taxon>Manihoteae</taxon>
        <taxon>Manihot</taxon>
    </lineage>
</organism>
<proteinExistence type="predicted"/>
<protein>
    <submittedName>
        <fullName evidence="2">Uncharacterized protein</fullName>
    </submittedName>
</protein>
<feature type="region of interest" description="Disordered" evidence="1">
    <location>
        <begin position="1"/>
        <end position="42"/>
    </location>
</feature>
<feature type="compositionally biased region" description="Low complexity" evidence="1">
    <location>
        <begin position="30"/>
        <end position="42"/>
    </location>
</feature>